<feature type="compositionally biased region" description="Basic residues" evidence="1">
    <location>
        <begin position="70"/>
        <end position="79"/>
    </location>
</feature>
<protein>
    <submittedName>
        <fullName evidence="2">Uncharacterized protein</fullName>
    </submittedName>
</protein>
<reference evidence="3" key="2">
    <citation type="submission" date="2013-04" db="EMBL/GenBank/DDBJ databases">
        <title>Bisphenol A degrading Sphingobium sp. strain BiD32.</title>
        <authorList>
            <person name="Nielsen J.L."/>
            <person name="Zhou N.A."/>
            <person name="Kjeldal H."/>
        </authorList>
    </citation>
    <scope>NUCLEOTIDE SEQUENCE [LARGE SCALE GENOMIC DNA]</scope>
    <source>
        <strain evidence="3">BiD32</strain>
    </source>
</reference>
<evidence type="ECO:0000313" key="2">
    <source>
        <dbReference type="EMBL" id="CCW17593.1"/>
    </source>
</evidence>
<keyword evidence="3" id="KW-1185">Reference proteome</keyword>
<dbReference type="AlphaFoldDB" id="N1MQ82"/>
<evidence type="ECO:0000313" key="3">
    <source>
        <dbReference type="Proteomes" id="UP000013201"/>
    </source>
</evidence>
<dbReference type="EMBL" id="CAVK010000085">
    <property type="protein sequence ID" value="CCW17593.1"/>
    <property type="molecule type" value="Genomic_DNA"/>
</dbReference>
<name>N1MQ82_9SPHN</name>
<feature type="compositionally biased region" description="Basic and acidic residues" evidence="1">
    <location>
        <begin position="52"/>
        <end position="61"/>
    </location>
</feature>
<feature type="region of interest" description="Disordered" evidence="1">
    <location>
        <begin position="31"/>
        <end position="79"/>
    </location>
</feature>
<comment type="caution">
    <text evidence="2">The sequence shown here is derived from an EMBL/GenBank/DDBJ whole genome shotgun (WGS) entry which is preliminary data.</text>
</comment>
<organism evidence="2 3">
    <name type="scientific">Sphingobium indicum BiD32</name>
    <dbReference type="NCBI Taxonomy" id="1301087"/>
    <lineage>
        <taxon>Bacteria</taxon>
        <taxon>Pseudomonadati</taxon>
        <taxon>Pseudomonadota</taxon>
        <taxon>Alphaproteobacteria</taxon>
        <taxon>Sphingomonadales</taxon>
        <taxon>Sphingomonadaceae</taxon>
        <taxon>Sphingobium</taxon>
    </lineage>
</organism>
<gene>
    <name evidence="2" type="ORF">EBBID32_19340</name>
</gene>
<dbReference type="Proteomes" id="UP000013201">
    <property type="component" value="Unassembled WGS sequence"/>
</dbReference>
<evidence type="ECO:0000256" key="1">
    <source>
        <dbReference type="SAM" id="MobiDB-lite"/>
    </source>
</evidence>
<proteinExistence type="predicted"/>
<reference evidence="2 3" key="1">
    <citation type="submission" date="2013-03" db="EMBL/GenBank/DDBJ databases">
        <authorList>
            <person name="Le V."/>
        </authorList>
    </citation>
    <scope>NUCLEOTIDE SEQUENCE [LARGE SCALE GENOMIC DNA]</scope>
    <source>
        <strain evidence="2 3">BiD32</strain>
    </source>
</reference>
<sequence length="79" mass="8364">MGSGAGHERAFSGATRDSQWWVWGVGCSNAVEPALPTSPSRQAGEASYPSPRRREGGDKKKAGPLGKGPAWKKRKARAS</sequence>
<accession>N1MQ82</accession>